<organism evidence="1">
    <name type="scientific">marine metagenome</name>
    <dbReference type="NCBI Taxonomy" id="408172"/>
    <lineage>
        <taxon>unclassified sequences</taxon>
        <taxon>metagenomes</taxon>
        <taxon>ecological metagenomes</taxon>
    </lineage>
</organism>
<evidence type="ECO:0000313" key="1">
    <source>
        <dbReference type="EMBL" id="SVB39885.1"/>
    </source>
</evidence>
<accession>A0A382DNT1</accession>
<gene>
    <name evidence="1" type="ORF">METZ01_LOCUS192739</name>
</gene>
<proteinExistence type="predicted"/>
<dbReference type="EMBL" id="UINC01040261">
    <property type="protein sequence ID" value="SVB39885.1"/>
    <property type="molecule type" value="Genomic_DNA"/>
</dbReference>
<sequence>MYNVGKNQKNTSRNLGDTHQWYDDSCPDQLCNAKFVYKLLANNYTVETDRNLHSNLDVYGLY</sequence>
<dbReference type="AlphaFoldDB" id="A0A382DNT1"/>
<name>A0A382DNT1_9ZZZZ</name>
<reference evidence="1" key="1">
    <citation type="submission" date="2018-05" db="EMBL/GenBank/DDBJ databases">
        <authorList>
            <person name="Lanie J.A."/>
            <person name="Ng W.-L."/>
            <person name="Kazmierczak K.M."/>
            <person name="Andrzejewski T.M."/>
            <person name="Davidsen T.M."/>
            <person name="Wayne K.J."/>
            <person name="Tettelin H."/>
            <person name="Glass J.I."/>
            <person name="Rusch D."/>
            <person name="Podicherti R."/>
            <person name="Tsui H.-C.T."/>
            <person name="Winkler M.E."/>
        </authorList>
    </citation>
    <scope>NUCLEOTIDE SEQUENCE</scope>
</reference>
<protein>
    <submittedName>
        <fullName evidence="1">Uncharacterized protein</fullName>
    </submittedName>
</protein>